<dbReference type="Proteomes" id="UP000499080">
    <property type="component" value="Unassembled WGS sequence"/>
</dbReference>
<dbReference type="EMBL" id="BGPR01009427">
    <property type="protein sequence ID" value="GBN39962.1"/>
    <property type="molecule type" value="Genomic_DNA"/>
</dbReference>
<reference evidence="1 2" key="1">
    <citation type="journal article" date="2019" name="Sci. Rep.">
        <title>Orb-weaving spider Araneus ventricosus genome elucidates the spidroin gene catalogue.</title>
        <authorList>
            <person name="Kono N."/>
            <person name="Nakamura H."/>
            <person name="Ohtoshi R."/>
            <person name="Moran D.A.P."/>
            <person name="Shinohara A."/>
            <person name="Yoshida Y."/>
            <person name="Fujiwara M."/>
            <person name="Mori M."/>
            <person name="Tomita M."/>
            <person name="Arakawa K."/>
        </authorList>
    </citation>
    <scope>NUCLEOTIDE SEQUENCE [LARGE SCALE GENOMIC DNA]</scope>
</reference>
<protein>
    <recommendedName>
        <fullName evidence="3">HTH CENPB-type domain-containing protein</fullName>
    </recommendedName>
</protein>
<dbReference type="AlphaFoldDB" id="A0A4Y2NM26"/>
<gene>
    <name evidence="1" type="ORF">AVEN_275079_1</name>
</gene>
<comment type="caution">
    <text evidence="1">The sequence shown here is derived from an EMBL/GenBank/DDBJ whole genome shotgun (WGS) entry which is preliminary data.</text>
</comment>
<evidence type="ECO:0000313" key="1">
    <source>
        <dbReference type="EMBL" id="GBN39962.1"/>
    </source>
</evidence>
<evidence type="ECO:0008006" key="3">
    <source>
        <dbReference type="Google" id="ProtNLM"/>
    </source>
</evidence>
<name>A0A4Y2NM26_ARAVE</name>
<dbReference type="OrthoDB" id="4327074at2759"/>
<accession>A0A4Y2NM26</accession>
<evidence type="ECO:0000313" key="2">
    <source>
        <dbReference type="Proteomes" id="UP000499080"/>
    </source>
</evidence>
<organism evidence="1 2">
    <name type="scientific">Araneus ventricosus</name>
    <name type="common">Orbweaver spider</name>
    <name type="synonym">Epeira ventricosa</name>
    <dbReference type="NCBI Taxonomy" id="182803"/>
    <lineage>
        <taxon>Eukaryota</taxon>
        <taxon>Metazoa</taxon>
        <taxon>Ecdysozoa</taxon>
        <taxon>Arthropoda</taxon>
        <taxon>Chelicerata</taxon>
        <taxon>Arachnida</taxon>
        <taxon>Araneae</taxon>
        <taxon>Araneomorphae</taxon>
        <taxon>Entelegynae</taxon>
        <taxon>Araneoidea</taxon>
        <taxon>Araneidae</taxon>
        <taxon>Araneus</taxon>
    </lineage>
</organism>
<sequence length="171" mass="19310">MKASDIYFGLSSKEVIRFAYTYAVACKINIPKSWTEHEMAGSDWLSAFLKRHPKLSIRSPQATSILSATSFNEHNVNLFFENLCEVLNRLNVGPADIWNVDETGVTTVQKPNKIIDRRGFSQIGRMTSSERGSLVTMAFAVNATGNSVPPYFIFPRKKVSCSFCSRWSIWM</sequence>
<keyword evidence="2" id="KW-1185">Reference proteome</keyword>
<proteinExistence type="predicted"/>